<dbReference type="Gene3D" id="3.30.420.180">
    <property type="entry name" value="CobE/GbiG C-terminal domain"/>
    <property type="match status" value="1"/>
</dbReference>
<accession>A0A9D1H3J2</accession>
<evidence type="ECO:0000259" key="2">
    <source>
        <dbReference type="Pfam" id="PF11760"/>
    </source>
</evidence>
<feature type="domain" description="Cobalamin synthesis G N-terminal" evidence="2">
    <location>
        <begin position="53"/>
        <end position="132"/>
    </location>
</feature>
<dbReference type="Gene3D" id="3.40.50.11220">
    <property type="match status" value="1"/>
</dbReference>
<dbReference type="GO" id="GO:0009236">
    <property type="term" value="P:cobalamin biosynthetic process"/>
    <property type="evidence" value="ECO:0007669"/>
    <property type="project" value="InterPro"/>
</dbReference>
<organism evidence="4 5">
    <name type="scientific">Candidatus Ornithomonoglobus intestinigallinarum</name>
    <dbReference type="NCBI Taxonomy" id="2840894"/>
    <lineage>
        <taxon>Bacteria</taxon>
        <taxon>Bacillati</taxon>
        <taxon>Bacillota</taxon>
        <taxon>Clostridia</taxon>
        <taxon>Candidatus Ornithomonoglobus</taxon>
    </lineage>
</organism>
<reference evidence="4" key="1">
    <citation type="submission" date="2020-10" db="EMBL/GenBank/DDBJ databases">
        <authorList>
            <person name="Gilroy R."/>
        </authorList>
    </citation>
    <scope>NUCLEOTIDE SEQUENCE</scope>
    <source>
        <strain evidence="4">CHK181-108</strain>
    </source>
</reference>
<dbReference type="Pfam" id="PF11760">
    <property type="entry name" value="CbiG_N"/>
    <property type="match status" value="1"/>
</dbReference>
<evidence type="ECO:0000259" key="3">
    <source>
        <dbReference type="Pfam" id="PF11761"/>
    </source>
</evidence>
<dbReference type="InterPro" id="IPR038029">
    <property type="entry name" value="GbiG_N_sf"/>
</dbReference>
<gene>
    <name evidence="4" type="ORF">IAA60_07340</name>
</gene>
<dbReference type="Pfam" id="PF11761">
    <property type="entry name" value="CbiG_mid"/>
    <property type="match status" value="1"/>
</dbReference>
<dbReference type="InterPro" id="IPR002750">
    <property type="entry name" value="CobE/GbiG_C"/>
</dbReference>
<sequence>MREIISEIAFVAFTKNGAGLAGKIRRKIGGSVFVFHRHASGDTKAFDDTGTLISALFEECRAIIFIGACGIAVRAVSPYVKSKKTDPAVIAVDEKGRYVIPLLSGHIGGANELAERIAEITGGEAVITTATDINGKFAVDVYAQKHCLAIGDFDAAKKISAALLNGEKVGFVSEIESFGVPEGLCGDTECEYGICVSEEEKKPFLHTLNLYPKNLVLGIGCRRGAASIDEAARGCAGDISRICAVVSIDLKRDEAAILNFCRANRIKFITCTAEELMNTEGDFSSSEFVKGVTGADNVCERSVVCFGAELIKKKRVCGGVTAALGKIKPPYLFGEEKV</sequence>
<name>A0A9D1H3J2_9FIRM</name>
<evidence type="ECO:0000313" key="5">
    <source>
        <dbReference type="Proteomes" id="UP000824165"/>
    </source>
</evidence>
<dbReference type="InterPro" id="IPR052553">
    <property type="entry name" value="CbiG_hydrolase"/>
</dbReference>
<evidence type="ECO:0000313" key="4">
    <source>
        <dbReference type="EMBL" id="HIT85700.1"/>
    </source>
</evidence>
<evidence type="ECO:0000259" key="1">
    <source>
        <dbReference type="Pfam" id="PF01890"/>
    </source>
</evidence>
<dbReference type="EMBL" id="DVLU01000073">
    <property type="protein sequence ID" value="HIT85700.1"/>
    <property type="molecule type" value="Genomic_DNA"/>
</dbReference>
<feature type="domain" description="Cobalamin biosynthesis central region" evidence="3">
    <location>
        <begin position="137"/>
        <end position="212"/>
    </location>
</feature>
<dbReference type="InterPro" id="IPR021745">
    <property type="entry name" value="CbiG_mid"/>
</dbReference>
<dbReference type="AlphaFoldDB" id="A0A9D1H3J2"/>
<dbReference type="SUPFAM" id="SSF159672">
    <property type="entry name" value="CbiG N-terminal domain-like"/>
    <property type="match status" value="1"/>
</dbReference>
<comment type="caution">
    <text evidence="4">The sequence shown here is derived from an EMBL/GenBank/DDBJ whole genome shotgun (WGS) entry which is preliminary data.</text>
</comment>
<dbReference type="InterPro" id="IPR021744">
    <property type="entry name" value="CbiG_N"/>
</dbReference>
<feature type="domain" description="CobE/GbiG C-terminal" evidence="1">
    <location>
        <begin position="215"/>
        <end position="324"/>
    </location>
</feature>
<protein>
    <submittedName>
        <fullName evidence="4">Cobalamin biosynthesis protein</fullName>
    </submittedName>
</protein>
<reference evidence="4" key="2">
    <citation type="journal article" date="2021" name="PeerJ">
        <title>Extensive microbial diversity within the chicken gut microbiome revealed by metagenomics and culture.</title>
        <authorList>
            <person name="Gilroy R."/>
            <person name="Ravi A."/>
            <person name="Getino M."/>
            <person name="Pursley I."/>
            <person name="Horton D.L."/>
            <person name="Alikhan N.F."/>
            <person name="Baker D."/>
            <person name="Gharbi K."/>
            <person name="Hall N."/>
            <person name="Watson M."/>
            <person name="Adriaenssens E.M."/>
            <person name="Foster-Nyarko E."/>
            <person name="Jarju S."/>
            <person name="Secka A."/>
            <person name="Antonio M."/>
            <person name="Oren A."/>
            <person name="Chaudhuri R.R."/>
            <person name="La Ragione R."/>
            <person name="Hildebrand F."/>
            <person name="Pallen M.J."/>
        </authorList>
    </citation>
    <scope>NUCLEOTIDE SEQUENCE</scope>
    <source>
        <strain evidence="4">CHK181-108</strain>
    </source>
</reference>
<dbReference type="SUPFAM" id="SSF159664">
    <property type="entry name" value="CobE/GbiG C-terminal domain-like"/>
    <property type="match status" value="1"/>
</dbReference>
<dbReference type="Proteomes" id="UP000824165">
    <property type="component" value="Unassembled WGS sequence"/>
</dbReference>
<dbReference type="PANTHER" id="PTHR37477">
    <property type="entry name" value="COBALT-PRECORRIN-5A HYDROLASE"/>
    <property type="match status" value="1"/>
</dbReference>
<dbReference type="InterPro" id="IPR036518">
    <property type="entry name" value="CobE/GbiG_C_sf"/>
</dbReference>
<dbReference type="PANTHER" id="PTHR37477:SF1">
    <property type="entry name" value="COBALT-PRECORRIN-5A HYDROLASE"/>
    <property type="match status" value="1"/>
</dbReference>
<dbReference type="Pfam" id="PF01890">
    <property type="entry name" value="CbiG_C"/>
    <property type="match status" value="1"/>
</dbReference>
<proteinExistence type="predicted"/>